<keyword evidence="3" id="KW-1185">Reference proteome</keyword>
<proteinExistence type="predicted"/>
<reference evidence="2 3" key="1">
    <citation type="journal article" date="2016" name="Mol. Biol. Evol.">
        <title>Comparative Genomics of Early-Diverging Mushroom-Forming Fungi Provides Insights into the Origins of Lignocellulose Decay Capabilities.</title>
        <authorList>
            <person name="Nagy L.G."/>
            <person name="Riley R."/>
            <person name="Tritt A."/>
            <person name="Adam C."/>
            <person name="Daum C."/>
            <person name="Floudas D."/>
            <person name="Sun H."/>
            <person name="Yadav J.S."/>
            <person name="Pangilinan J."/>
            <person name="Larsson K.H."/>
            <person name="Matsuura K."/>
            <person name="Barry K."/>
            <person name="Labutti K."/>
            <person name="Kuo R."/>
            <person name="Ohm R.A."/>
            <person name="Bhattacharya S.S."/>
            <person name="Shirouzu T."/>
            <person name="Yoshinaga Y."/>
            <person name="Martin F.M."/>
            <person name="Grigoriev I.V."/>
            <person name="Hibbett D.S."/>
        </authorList>
    </citation>
    <scope>NUCLEOTIDE SEQUENCE [LARGE SCALE GENOMIC DNA]</scope>
    <source>
        <strain evidence="2 3">L-15889</strain>
    </source>
</reference>
<gene>
    <name evidence="2" type="ORF">DAEQUDRAFT_338288</name>
</gene>
<evidence type="ECO:0000256" key="1">
    <source>
        <dbReference type="SAM" id="MobiDB-lite"/>
    </source>
</evidence>
<accession>A0A165PJJ6</accession>
<protein>
    <submittedName>
        <fullName evidence="2">Uncharacterized protein</fullName>
    </submittedName>
</protein>
<feature type="region of interest" description="Disordered" evidence="1">
    <location>
        <begin position="41"/>
        <end position="80"/>
    </location>
</feature>
<dbReference type="Proteomes" id="UP000076727">
    <property type="component" value="Unassembled WGS sequence"/>
</dbReference>
<organism evidence="2 3">
    <name type="scientific">Daedalea quercina L-15889</name>
    <dbReference type="NCBI Taxonomy" id="1314783"/>
    <lineage>
        <taxon>Eukaryota</taxon>
        <taxon>Fungi</taxon>
        <taxon>Dikarya</taxon>
        <taxon>Basidiomycota</taxon>
        <taxon>Agaricomycotina</taxon>
        <taxon>Agaricomycetes</taxon>
        <taxon>Polyporales</taxon>
        <taxon>Fomitopsis</taxon>
    </lineage>
</organism>
<dbReference type="AlphaFoldDB" id="A0A165PJJ6"/>
<dbReference type="EMBL" id="KV429068">
    <property type="protein sequence ID" value="KZT68285.1"/>
    <property type="molecule type" value="Genomic_DNA"/>
</dbReference>
<name>A0A165PJJ6_9APHY</name>
<sequence>MPTMPPGYPPLLLASSRILIPSCLMLMHSWVSKPRNAPGAGGTINHSMAPVLGQSAPSPCPAGRQRALRNRSRGTPTLLV</sequence>
<evidence type="ECO:0000313" key="2">
    <source>
        <dbReference type="EMBL" id="KZT68285.1"/>
    </source>
</evidence>
<evidence type="ECO:0000313" key="3">
    <source>
        <dbReference type="Proteomes" id="UP000076727"/>
    </source>
</evidence>